<dbReference type="InterPro" id="IPR000477">
    <property type="entry name" value="RT_dom"/>
</dbReference>
<name>A0A2N5TUP7_9BASI</name>
<keyword evidence="1" id="KW-0808">Transferase</keyword>
<protein>
    <recommendedName>
        <fullName evidence="7">Reverse transcriptase domain-containing protein</fullName>
    </recommendedName>
</protein>
<keyword evidence="3" id="KW-0540">Nuclease</keyword>
<gene>
    <name evidence="8" type="ORF">PCANC_27515</name>
</gene>
<evidence type="ECO:0000256" key="3">
    <source>
        <dbReference type="ARBA" id="ARBA00022722"/>
    </source>
</evidence>
<proteinExistence type="predicted"/>
<dbReference type="Gene3D" id="3.10.10.10">
    <property type="entry name" value="HIV Type 1 Reverse Transcriptase, subunit A, domain 1"/>
    <property type="match status" value="1"/>
</dbReference>
<dbReference type="InterPro" id="IPR041577">
    <property type="entry name" value="RT_RNaseH_2"/>
</dbReference>
<keyword evidence="4" id="KW-0255">Endonuclease</keyword>
<dbReference type="InterPro" id="IPR050951">
    <property type="entry name" value="Retrovirus_Pol_polyprotein"/>
</dbReference>
<keyword evidence="9" id="KW-1185">Reference proteome</keyword>
<dbReference type="Gene3D" id="2.40.70.10">
    <property type="entry name" value="Acid Proteases"/>
    <property type="match status" value="1"/>
</dbReference>
<evidence type="ECO:0000256" key="4">
    <source>
        <dbReference type="ARBA" id="ARBA00022759"/>
    </source>
</evidence>
<feature type="compositionally biased region" description="Pro residues" evidence="6">
    <location>
        <begin position="30"/>
        <end position="53"/>
    </location>
</feature>
<feature type="region of interest" description="Disordered" evidence="6">
    <location>
        <begin position="1"/>
        <end position="111"/>
    </location>
</feature>
<dbReference type="GO" id="GO:0004519">
    <property type="term" value="F:endonuclease activity"/>
    <property type="evidence" value="ECO:0007669"/>
    <property type="project" value="UniProtKB-KW"/>
</dbReference>
<keyword evidence="5" id="KW-0511">Multifunctional enzyme</keyword>
<organism evidence="8 9">
    <name type="scientific">Puccinia coronata f. sp. avenae</name>
    <dbReference type="NCBI Taxonomy" id="200324"/>
    <lineage>
        <taxon>Eukaryota</taxon>
        <taxon>Fungi</taxon>
        <taxon>Dikarya</taxon>
        <taxon>Basidiomycota</taxon>
        <taxon>Pucciniomycotina</taxon>
        <taxon>Pucciniomycetes</taxon>
        <taxon>Pucciniales</taxon>
        <taxon>Pucciniaceae</taxon>
        <taxon>Puccinia</taxon>
    </lineage>
</organism>
<comment type="caution">
    <text evidence="8">The sequence shown here is derived from an EMBL/GenBank/DDBJ whole genome shotgun (WGS) entry which is preliminary data.</text>
</comment>
<dbReference type="InterPro" id="IPR043128">
    <property type="entry name" value="Rev_trsase/Diguanyl_cyclase"/>
</dbReference>
<dbReference type="InterPro" id="IPR043502">
    <property type="entry name" value="DNA/RNA_pol_sf"/>
</dbReference>
<dbReference type="STRING" id="200324.A0A2N5TUP7"/>
<dbReference type="Proteomes" id="UP000235388">
    <property type="component" value="Unassembled WGS sequence"/>
</dbReference>
<feature type="domain" description="Reverse transcriptase" evidence="7">
    <location>
        <begin position="722"/>
        <end position="901"/>
    </location>
</feature>
<evidence type="ECO:0000313" key="8">
    <source>
        <dbReference type="EMBL" id="PLW29215.1"/>
    </source>
</evidence>
<dbReference type="FunFam" id="3.30.70.270:FF:000020">
    <property type="entry name" value="Transposon Tf2-6 polyprotein-like Protein"/>
    <property type="match status" value="1"/>
</dbReference>
<dbReference type="Pfam" id="PF17919">
    <property type="entry name" value="RT_RNaseH_2"/>
    <property type="match status" value="1"/>
</dbReference>
<dbReference type="Gene3D" id="3.30.70.270">
    <property type="match status" value="2"/>
</dbReference>
<evidence type="ECO:0000313" key="9">
    <source>
        <dbReference type="Proteomes" id="UP000235388"/>
    </source>
</evidence>
<dbReference type="AlphaFoldDB" id="A0A2N5TUP7"/>
<keyword evidence="2" id="KW-0548">Nucleotidyltransferase</keyword>
<dbReference type="PANTHER" id="PTHR37984:SF5">
    <property type="entry name" value="PROTEIN NYNRIN-LIKE"/>
    <property type="match status" value="1"/>
</dbReference>
<sequence length="1125" mass="124930">MADFNRVTNEQTEDLEDNPPQPTEQRTDPVPGPPALPPPSTSTPSAAFPPTPTPAASTTSPQQPPPPPPLHHHPFGHPQPSSNPFPMPNPFRREFSGPPPHFHPMGLTSDHGPPFLAEPSKLKDVWFSGDSANLLSFLRVIRDFLRQNHIFQSETRRVVWISRHFGYHPSEHRRTPSPVENWYNSLVIDNARRQGVFDMYADLDGQQFVLPTLATVSAFLDGLIAVFGDKFMRENAKRALAACKQGKLTIGEYNSHFKSLVYLVEDVEATRIERYVSGLNPRIVRKAMCKSWMDCASLDEKMELASDAAAQLDVLAQLPPDSAHPGPHHPLSSQRQIAQAPAQHRPLRDPDAMEIDATRVTPANSQYRSLLDASRALCRARQLCFRCLAPIVPGSHTGSLNCPNTPVSPEKREAFVTRCRLTPATAQVLTISSSTNVQDHPTPLTYHPDPNTLVSVLAPDTAVLDSPPSLGFEEIHEYDELDCAIVDVPIATVHVRLDHSTNNRFLVPASLKSADGSLTPATILVDTGAMANFINSEFVRRHDLTLCQRKVPIRCVGFDGREGVGGVVTEDWAGKIQLSTVNSKPFSLNGSFGVTRLGSVDAIFGLPWLDQQGWIASGTLDGGHQFTLGSNPLYVIESSSMGGKPEGKVVVSAQSSPSFHLPREFKRFADVFSPQTNCLLPPHREMDISINLKEGSTPPFGGLYNLSCEEQQQLKMYIDENLKKGYIRVSSSCAAAPIFFVRVPGKKPRPCVDYRGLNSMTIRDSYPIPILGQLLNQLQGCTFFTKIDLKAAFNLLRVAEGHEWKTAFRTPWGLYEYLVMPFGLANAPACFQRFIQFVLRETLNISCFVYIDDILIFSKTREEHTQHVTQVLKKLREHSLFASPEKCAFYADRVTFLGFLISASGIKMEDEKLGTVLDWPYPLNQKELGRFLGYLNFYCKFIRRFSEVAAPLTSLTKEKVDTILGLKTAECLTAFSSLKEHFCSAPLLHHFDFSKPRILHVDSSKYALSAVLSQADDQGILHPVSFLSKKWSEKQSAWQCHDQELGAVVQAFIEWRAWLIDTPPARSLMRVCPSAMTWQVDRACRCRGVGHLGLTCQVAAEVLDTSAQHLGLTCQVAAEVLDTSA</sequence>
<dbReference type="EMBL" id="PGCJ01000418">
    <property type="protein sequence ID" value="PLW29215.1"/>
    <property type="molecule type" value="Genomic_DNA"/>
</dbReference>
<dbReference type="GO" id="GO:0016779">
    <property type="term" value="F:nucleotidyltransferase activity"/>
    <property type="evidence" value="ECO:0007669"/>
    <property type="project" value="UniProtKB-KW"/>
</dbReference>
<dbReference type="SUPFAM" id="SSF56672">
    <property type="entry name" value="DNA/RNA polymerases"/>
    <property type="match status" value="1"/>
</dbReference>
<evidence type="ECO:0000256" key="2">
    <source>
        <dbReference type="ARBA" id="ARBA00022695"/>
    </source>
</evidence>
<feature type="compositionally biased region" description="Polar residues" evidence="6">
    <location>
        <begin position="1"/>
        <end position="10"/>
    </location>
</feature>
<dbReference type="CDD" id="cd00303">
    <property type="entry name" value="retropepsin_like"/>
    <property type="match status" value="1"/>
</dbReference>
<keyword evidence="4" id="KW-0378">Hydrolase</keyword>
<dbReference type="PROSITE" id="PS50878">
    <property type="entry name" value="RT_POL"/>
    <property type="match status" value="1"/>
</dbReference>
<reference evidence="8 9" key="1">
    <citation type="submission" date="2017-11" db="EMBL/GenBank/DDBJ databases">
        <title>De novo assembly and phasing of dikaryotic genomes from two isolates of Puccinia coronata f. sp. avenae, the causal agent of oat crown rust.</title>
        <authorList>
            <person name="Miller M.E."/>
            <person name="Zhang Y."/>
            <person name="Omidvar V."/>
            <person name="Sperschneider J."/>
            <person name="Schwessinger B."/>
            <person name="Raley C."/>
            <person name="Palmer J.M."/>
            <person name="Garnica D."/>
            <person name="Upadhyaya N."/>
            <person name="Rathjen J."/>
            <person name="Taylor J.M."/>
            <person name="Park R.F."/>
            <person name="Dodds P.N."/>
            <person name="Hirsch C.D."/>
            <person name="Kianian S.F."/>
            <person name="Figueroa M."/>
        </authorList>
    </citation>
    <scope>NUCLEOTIDE SEQUENCE [LARGE SCALE GENOMIC DNA]</scope>
    <source>
        <strain evidence="8">12NC29</strain>
    </source>
</reference>
<accession>A0A2N5TUP7</accession>
<evidence type="ECO:0000256" key="6">
    <source>
        <dbReference type="SAM" id="MobiDB-lite"/>
    </source>
</evidence>
<evidence type="ECO:0000256" key="5">
    <source>
        <dbReference type="ARBA" id="ARBA00023268"/>
    </source>
</evidence>
<dbReference type="CDD" id="cd01647">
    <property type="entry name" value="RT_LTR"/>
    <property type="match status" value="1"/>
</dbReference>
<feature type="region of interest" description="Disordered" evidence="6">
    <location>
        <begin position="319"/>
        <end position="347"/>
    </location>
</feature>
<evidence type="ECO:0000256" key="1">
    <source>
        <dbReference type="ARBA" id="ARBA00022679"/>
    </source>
</evidence>
<evidence type="ECO:0000259" key="7">
    <source>
        <dbReference type="PROSITE" id="PS50878"/>
    </source>
</evidence>
<dbReference type="OrthoDB" id="3250101at2759"/>
<dbReference type="InterPro" id="IPR021109">
    <property type="entry name" value="Peptidase_aspartic_dom_sf"/>
</dbReference>
<dbReference type="Gene3D" id="3.10.20.370">
    <property type="match status" value="1"/>
</dbReference>
<dbReference type="Pfam" id="PF00078">
    <property type="entry name" value="RVT_1"/>
    <property type="match status" value="1"/>
</dbReference>
<dbReference type="PANTHER" id="PTHR37984">
    <property type="entry name" value="PROTEIN CBG26694"/>
    <property type="match status" value="1"/>
</dbReference>